<feature type="repeat" description="ANK" evidence="1">
    <location>
        <begin position="225"/>
        <end position="257"/>
    </location>
</feature>
<feature type="compositionally biased region" description="Acidic residues" evidence="2">
    <location>
        <begin position="108"/>
        <end position="120"/>
    </location>
</feature>
<accession>A0A0P4WBX4</accession>
<feature type="compositionally biased region" description="Gly residues" evidence="2">
    <location>
        <begin position="98"/>
        <end position="107"/>
    </location>
</feature>
<reference evidence="3" key="1">
    <citation type="submission" date="2015-09" db="EMBL/GenBank/DDBJ databases">
        <title>Scylla olivacea transcriptome.</title>
        <authorList>
            <person name="Ikhwanuddin M."/>
        </authorList>
    </citation>
    <scope>NUCLEOTIDE SEQUENCE</scope>
</reference>
<sequence length="290" mass="32911">MYSRIKTRQRSPSDSQEDGDAEGRQGKQPNKCSRKEQSGGASNYDEEDKENAAGSAKGNKLRRSPQPGTSKEYLEAKEMQRRRRLQQRQHRQQQRQQQGGGAGGGGGGDDDDGDDDDDFDHDYNHDDNEDDNILRLTDGLPEYDPIEVEEEFKRMEMETAILTREEFQEAVYANNYELVFSALRSDNVPAVDFTSLFLDMTRRCKRDMAVLLASRVPDLTVLDLWGENALTITARHGDISFAYSLLQHGVPLNLRNSQGQTAYDVACLYKNAEFQAFCMNFAKIQKISFQ</sequence>
<evidence type="ECO:0000256" key="2">
    <source>
        <dbReference type="SAM" id="MobiDB-lite"/>
    </source>
</evidence>
<proteinExistence type="predicted"/>
<dbReference type="Gene3D" id="1.25.40.20">
    <property type="entry name" value="Ankyrin repeat-containing domain"/>
    <property type="match status" value="1"/>
</dbReference>
<organism evidence="3">
    <name type="scientific">Scylla olivacea</name>
    <name type="common">Orange mud crab</name>
    <name type="synonym">Cancer olivacea</name>
    <dbReference type="NCBI Taxonomy" id="85551"/>
    <lineage>
        <taxon>Eukaryota</taxon>
        <taxon>Metazoa</taxon>
        <taxon>Ecdysozoa</taxon>
        <taxon>Arthropoda</taxon>
        <taxon>Crustacea</taxon>
        <taxon>Multicrustacea</taxon>
        <taxon>Malacostraca</taxon>
        <taxon>Eumalacostraca</taxon>
        <taxon>Eucarida</taxon>
        <taxon>Decapoda</taxon>
        <taxon>Pleocyemata</taxon>
        <taxon>Brachyura</taxon>
        <taxon>Eubrachyura</taxon>
        <taxon>Portunoidea</taxon>
        <taxon>Portunidae</taxon>
        <taxon>Portuninae</taxon>
        <taxon>Scylla</taxon>
    </lineage>
</organism>
<evidence type="ECO:0000256" key="1">
    <source>
        <dbReference type="PROSITE-ProRule" id="PRU00023"/>
    </source>
</evidence>
<keyword evidence="1" id="KW-0040">ANK repeat</keyword>
<feature type="region of interest" description="Disordered" evidence="2">
    <location>
        <begin position="1"/>
        <end position="140"/>
    </location>
</feature>
<dbReference type="InterPro" id="IPR002110">
    <property type="entry name" value="Ankyrin_rpt"/>
</dbReference>
<name>A0A0P4WBX4_SCYOL</name>
<feature type="compositionally biased region" description="Basic residues" evidence="2">
    <location>
        <begin position="80"/>
        <end position="93"/>
    </location>
</feature>
<dbReference type="PROSITE" id="PS50088">
    <property type="entry name" value="ANK_REPEAT"/>
    <property type="match status" value="1"/>
</dbReference>
<evidence type="ECO:0000313" key="3">
    <source>
        <dbReference type="EMBL" id="JAI61802.1"/>
    </source>
</evidence>
<dbReference type="EMBL" id="GDRN01082605">
    <property type="protein sequence ID" value="JAI61802.1"/>
    <property type="molecule type" value="Transcribed_RNA"/>
</dbReference>
<dbReference type="InterPro" id="IPR036770">
    <property type="entry name" value="Ankyrin_rpt-contain_sf"/>
</dbReference>
<dbReference type="AlphaFoldDB" id="A0A0P4WBX4"/>
<dbReference type="SUPFAM" id="SSF48403">
    <property type="entry name" value="Ankyrin repeat"/>
    <property type="match status" value="1"/>
</dbReference>
<protein>
    <submittedName>
        <fullName evidence="3">Uncharacterized protein</fullName>
    </submittedName>
</protein>